<gene>
    <name evidence="1" type="ORF">DY367_02765</name>
</gene>
<organism evidence="1 2">
    <name type="scientific">Alcaligenes xylosoxydans xylosoxydans</name>
    <name type="common">Achromobacter xylosoxidans</name>
    <dbReference type="NCBI Taxonomy" id="85698"/>
    <lineage>
        <taxon>Bacteria</taxon>
        <taxon>Pseudomonadati</taxon>
        <taxon>Pseudomonadota</taxon>
        <taxon>Betaproteobacteria</taxon>
        <taxon>Burkholderiales</taxon>
        <taxon>Alcaligenaceae</taxon>
        <taxon>Achromobacter</taxon>
    </lineage>
</organism>
<accession>A0A0D6ISK9</accession>
<reference evidence="1 2" key="1">
    <citation type="submission" date="2018-08" db="EMBL/GenBank/DDBJ databases">
        <title>Achromobacter xylosoxidans Genome sequencing and assembly.</title>
        <authorList>
            <person name="Wang R."/>
            <person name="Rensing C."/>
            <person name="Li Y."/>
        </authorList>
    </citation>
    <scope>NUCLEOTIDE SEQUENCE [LARGE SCALE GENOMIC DNA]</scope>
    <source>
        <strain evidence="1 2">GD003A</strain>
    </source>
</reference>
<dbReference type="AlphaFoldDB" id="A0A0D6ISK9"/>
<comment type="caution">
    <text evidence="1">The sequence shown here is derived from an EMBL/GenBank/DDBJ whole genome shotgun (WGS) entry which is preliminary data.</text>
</comment>
<protein>
    <submittedName>
        <fullName evidence="1">Uncharacterized protein</fullName>
    </submittedName>
</protein>
<sequence>MDGNSQFQGIDKEYPRFQYPGLMSVGTCFLRARVRHDSLVIVCAQLYDYHGTSVTNAIEEVREAAIVQLHDDVGLQHLMPARKWWQRKPVREEVLANAAALSTIIEHWPKGRGLAPAGSFAIVEFDDAGKPEWDYRPQAMAARACAVEEEFLTVDPERLYFRQC</sequence>
<dbReference type="KEGG" id="axx:ERS451415_05748"/>
<evidence type="ECO:0000313" key="1">
    <source>
        <dbReference type="EMBL" id="RPJ93268.1"/>
    </source>
</evidence>
<dbReference type="Proteomes" id="UP000285324">
    <property type="component" value="Unassembled WGS sequence"/>
</dbReference>
<dbReference type="OrthoDB" id="6885412at2"/>
<name>A0A0D6ISK9_ALCXX</name>
<dbReference type="RefSeq" id="WP_006227972.1">
    <property type="nucleotide sequence ID" value="NZ_AP028040.1"/>
</dbReference>
<evidence type="ECO:0000313" key="2">
    <source>
        <dbReference type="Proteomes" id="UP000285324"/>
    </source>
</evidence>
<dbReference type="EMBL" id="QVXO01000003">
    <property type="protein sequence ID" value="RPJ93268.1"/>
    <property type="molecule type" value="Genomic_DNA"/>
</dbReference>
<proteinExistence type="predicted"/>